<evidence type="ECO:0000259" key="5">
    <source>
        <dbReference type="Pfam" id="PF02350"/>
    </source>
</evidence>
<dbReference type="EC" id="5.1.3.14" evidence="3"/>
<dbReference type="AlphaFoldDB" id="A0A517TY93"/>
<dbReference type="RefSeq" id="WP_145432946.1">
    <property type="nucleotide sequence ID" value="NZ_CP036339.1"/>
</dbReference>
<dbReference type="OrthoDB" id="9803238at2"/>
<keyword evidence="1 4" id="KW-0413">Isomerase</keyword>
<accession>A0A517TY93</accession>
<proteinExistence type="inferred from homology"/>
<dbReference type="NCBIfam" id="TIGR00236">
    <property type="entry name" value="wecB"/>
    <property type="match status" value="1"/>
</dbReference>
<evidence type="ECO:0000256" key="3">
    <source>
        <dbReference type="ARBA" id="ARBA00038858"/>
    </source>
</evidence>
<dbReference type="Gene3D" id="3.40.50.2000">
    <property type="entry name" value="Glycogen Phosphorylase B"/>
    <property type="match status" value="2"/>
</dbReference>
<name>A0A517TY93_9BACT</name>
<protein>
    <recommendedName>
        <fullName evidence="3">UDP-N-acetylglucosamine 2-epimerase (non-hydrolyzing)</fullName>
        <ecNumber evidence="3">5.1.3.14</ecNumber>
    </recommendedName>
</protein>
<dbReference type="SUPFAM" id="SSF53756">
    <property type="entry name" value="UDP-Glycosyltransferase/glycogen phosphorylase"/>
    <property type="match status" value="1"/>
</dbReference>
<organism evidence="6 7">
    <name type="scientific">Lacipirellula limnantheis</name>
    <dbReference type="NCBI Taxonomy" id="2528024"/>
    <lineage>
        <taxon>Bacteria</taxon>
        <taxon>Pseudomonadati</taxon>
        <taxon>Planctomycetota</taxon>
        <taxon>Planctomycetia</taxon>
        <taxon>Pirellulales</taxon>
        <taxon>Lacipirellulaceae</taxon>
        <taxon>Lacipirellula</taxon>
    </lineage>
</organism>
<evidence type="ECO:0000256" key="1">
    <source>
        <dbReference type="ARBA" id="ARBA00023235"/>
    </source>
</evidence>
<dbReference type="EMBL" id="CP036339">
    <property type="protein sequence ID" value="QDT73344.1"/>
    <property type="molecule type" value="Genomic_DNA"/>
</dbReference>
<dbReference type="KEGG" id="llh:I41_25330"/>
<dbReference type="GO" id="GO:0008761">
    <property type="term" value="F:UDP-N-acetylglucosamine 2-epimerase activity"/>
    <property type="evidence" value="ECO:0007669"/>
    <property type="project" value="UniProtKB-EC"/>
</dbReference>
<sequence length="370" mass="41018">MRICVIFGTRPEAIKVLPIYIRFKELGVSVDLVHSGQHHELTEPVLKLFNTPPDITLDVMREGQSLSSLTARALTVLGELFESRRYASVIVQGDTTTAFAAALSAFYHKLPVGHVEAGLRTFDRYSPFPEEINRKIISSIATIHFAPTAHAESNLLRENVDPTAVVVTGNTVIDALRWVDENHSTSMEKAIFEIGLQGVKYILLTTHRRENIGVPMRNVLRTVREFLIANRTAVLVLPLHKNPAVRQIVLEVLEGQDRVRLIEAQGYLEFCALLKHSAFLITDSGGVQEEAPYFRKRTLVIRETTERPEAVTAGSAILVGTNPERLRSAMDAAWNAAVGGRPLELVDCSPFGDGYASDRICKAMIENAKN</sequence>
<dbReference type="CDD" id="cd03786">
    <property type="entry name" value="GTB_UDP-GlcNAc_2-Epimerase"/>
    <property type="match status" value="1"/>
</dbReference>
<keyword evidence="7" id="KW-1185">Reference proteome</keyword>
<dbReference type="InterPro" id="IPR003331">
    <property type="entry name" value="UDP_GlcNAc_Epimerase_2_dom"/>
</dbReference>
<dbReference type="Proteomes" id="UP000317909">
    <property type="component" value="Chromosome"/>
</dbReference>
<reference evidence="6 7" key="1">
    <citation type="submission" date="2019-02" db="EMBL/GenBank/DDBJ databases">
        <title>Deep-cultivation of Planctomycetes and their phenomic and genomic characterization uncovers novel biology.</title>
        <authorList>
            <person name="Wiegand S."/>
            <person name="Jogler M."/>
            <person name="Boedeker C."/>
            <person name="Pinto D."/>
            <person name="Vollmers J."/>
            <person name="Rivas-Marin E."/>
            <person name="Kohn T."/>
            <person name="Peeters S.H."/>
            <person name="Heuer A."/>
            <person name="Rast P."/>
            <person name="Oberbeckmann S."/>
            <person name="Bunk B."/>
            <person name="Jeske O."/>
            <person name="Meyerdierks A."/>
            <person name="Storesund J.E."/>
            <person name="Kallscheuer N."/>
            <person name="Luecker S."/>
            <person name="Lage O.M."/>
            <person name="Pohl T."/>
            <person name="Merkel B.J."/>
            <person name="Hornburger P."/>
            <person name="Mueller R.-W."/>
            <person name="Bruemmer F."/>
            <person name="Labrenz M."/>
            <person name="Spormann A.M."/>
            <person name="Op den Camp H."/>
            <person name="Overmann J."/>
            <person name="Amann R."/>
            <person name="Jetten M.S.M."/>
            <person name="Mascher T."/>
            <person name="Medema M.H."/>
            <person name="Devos D.P."/>
            <person name="Kaster A.-K."/>
            <person name="Ovreas L."/>
            <person name="Rohde M."/>
            <person name="Galperin M.Y."/>
            <person name="Jogler C."/>
        </authorList>
    </citation>
    <scope>NUCLEOTIDE SEQUENCE [LARGE SCALE GENOMIC DNA]</scope>
    <source>
        <strain evidence="6 7">I41</strain>
    </source>
</reference>
<dbReference type="InterPro" id="IPR029767">
    <property type="entry name" value="WecB-like"/>
</dbReference>
<comment type="similarity">
    <text evidence="2 4">Belongs to the UDP-N-acetylglucosamine 2-epimerase family.</text>
</comment>
<evidence type="ECO:0000256" key="4">
    <source>
        <dbReference type="RuleBase" id="RU003513"/>
    </source>
</evidence>
<gene>
    <name evidence="6" type="primary">mnaA</name>
    <name evidence="6" type="ORF">I41_25330</name>
</gene>
<evidence type="ECO:0000256" key="2">
    <source>
        <dbReference type="ARBA" id="ARBA00038209"/>
    </source>
</evidence>
<evidence type="ECO:0000313" key="7">
    <source>
        <dbReference type="Proteomes" id="UP000317909"/>
    </source>
</evidence>
<evidence type="ECO:0000313" key="6">
    <source>
        <dbReference type="EMBL" id="QDT73344.1"/>
    </source>
</evidence>
<dbReference type="Pfam" id="PF02350">
    <property type="entry name" value="Epimerase_2"/>
    <property type="match status" value="1"/>
</dbReference>
<dbReference type="PANTHER" id="PTHR43174">
    <property type="entry name" value="UDP-N-ACETYLGLUCOSAMINE 2-EPIMERASE"/>
    <property type="match status" value="1"/>
</dbReference>
<feature type="domain" description="UDP-N-acetylglucosamine 2-epimerase" evidence="5">
    <location>
        <begin position="27"/>
        <end position="364"/>
    </location>
</feature>
<dbReference type="PANTHER" id="PTHR43174:SF2">
    <property type="entry name" value="UDP-N-ACETYLGLUCOSAMINE 2-EPIMERASE"/>
    <property type="match status" value="1"/>
</dbReference>